<keyword evidence="5 14" id="KW-0999">Mitochondrion inner membrane</keyword>
<keyword evidence="5 14" id="KW-0472">Membrane</keyword>
<keyword evidence="7 14" id="KW-0653">Protein transport</keyword>
<comment type="subunit">
    <text evidence="13">Heterohexamer; composed of 3 copies of TIM8 and 3 copies of TIM13, named soluble 70 kDa complex. Associates with the TIM22 complex, whose core is composed of TIM22 and TIM54. Interacts with the transmembrane regions of multi-pass transmembrane proteins in transit.</text>
</comment>
<dbReference type="InterPro" id="IPR004217">
    <property type="entry name" value="Tim10-like"/>
</dbReference>
<keyword evidence="3 14" id="KW-0813">Transport</keyword>
<feature type="non-terminal residue" evidence="16">
    <location>
        <position position="1"/>
    </location>
</feature>
<dbReference type="Gene3D" id="1.10.287.810">
    <property type="entry name" value="Mitochondrial import inner membrane translocase subunit tim13 like domains"/>
    <property type="match status" value="1"/>
</dbReference>
<evidence type="ECO:0000259" key="15">
    <source>
        <dbReference type="Pfam" id="PF02953"/>
    </source>
</evidence>
<dbReference type="GO" id="GO:0045039">
    <property type="term" value="P:protein insertion into mitochondrial inner membrane"/>
    <property type="evidence" value="ECO:0007669"/>
    <property type="project" value="UniProtKB-ARBA"/>
</dbReference>
<dbReference type="GO" id="GO:0005743">
    <property type="term" value="C:mitochondrial inner membrane"/>
    <property type="evidence" value="ECO:0007669"/>
    <property type="project" value="UniProtKB-SubCell"/>
</dbReference>
<dbReference type="SUPFAM" id="SSF144122">
    <property type="entry name" value="Tim10-like"/>
    <property type="match status" value="1"/>
</dbReference>
<evidence type="ECO:0000313" key="17">
    <source>
        <dbReference type="Proteomes" id="UP000037505"/>
    </source>
</evidence>
<keyword evidence="8 14" id="KW-0811">Translocation</keyword>
<dbReference type="Proteomes" id="UP000037505">
    <property type="component" value="Unassembled WGS sequence"/>
</dbReference>
<dbReference type="OrthoDB" id="7813104at2759"/>
<keyword evidence="4" id="KW-0479">Metal-binding</keyword>
<comment type="similarity">
    <text evidence="2 14">Belongs to the small Tim family.</text>
</comment>
<evidence type="ECO:0000256" key="9">
    <source>
        <dbReference type="ARBA" id="ARBA00023128"/>
    </source>
</evidence>
<dbReference type="GO" id="GO:0015031">
    <property type="term" value="P:protein transport"/>
    <property type="evidence" value="ECO:0007669"/>
    <property type="project" value="UniProtKB-KW"/>
</dbReference>
<accession>A0A0L1IK82</accession>
<comment type="subcellular location">
    <subcellularLocation>
        <location evidence="1 14">Mitochondrion inner membrane</location>
        <topology evidence="1 14">Peripheral membrane protein</topology>
        <orientation evidence="1 14">Intermembrane side</orientation>
    </subcellularLocation>
</comment>
<organism evidence="16 17">
    <name type="scientific">Aspergillus nomiae NRRL (strain ATCC 15546 / NRRL 13137 / CBS 260.88 / M93)</name>
    <dbReference type="NCBI Taxonomy" id="1509407"/>
    <lineage>
        <taxon>Eukaryota</taxon>
        <taxon>Fungi</taxon>
        <taxon>Dikarya</taxon>
        <taxon>Ascomycota</taxon>
        <taxon>Pezizomycotina</taxon>
        <taxon>Eurotiomycetes</taxon>
        <taxon>Eurotiomycetidae</taxon>
        <taxon>Eurotiales</taxon>
        <taxon>Aspergillaceae</taxon>
        <taxon>Aspergillus</taxon>
        <taxon>Aspergillus subgen. Circumdati</taxon>
    </lineage>
</organism>
<evidence type="ECO:0000256" key="13">
    <source>
        <dbReference type="ARBA" id="ARBA00025862"/>
    </source>
</evidence>
<dbReference type="FunFam" id="1.10.287.810:FF:000001">
    <property type="entry name" value="mitochondrial import inner membrane translocase subunit TIM13"/>
    <property type="match status" value="1"/>
</dbReference>
<dbReference type="Pfam" id="PF02953">
    <property type="entry name" value="zf-Tim10_DDP"/>
    <property type="match status" value="1"/>
</dbReference>
<evidence type="ECO:0000256" key="7">
    <source>
        <dbReference type="ARBA" id="ARBA00022927"/>
    </source>
</evidence>
<evidence type="ECO:0000256" key="6">
    <source>
        <dbReference type="ARBA" id="ARBA00022833"/>
    </source>
</evidence>
<evidence type="ECO:0000256" key="4">
    <source>
        <dbReference type="ARBA" id="ARBA00022723"/>
    </source>
</evidence>
<evidence type="ECO:0000256" key="3">
    <source>
        <dbReference type="ARBA" id="ARBA00022448"/>
    </source>
</evidence>
<dbReference type="InterPro" id="IPR035427">
    <property type="entry name" value="Tim10-like_dom_sf"/>
</dbReference>
<name>A0A0L1IK82_ASPN3</name>
<dbReference type="GO" id="GO:0046872">
    <property type="term" value="F:metal ion binding"/>
    <property type="evidence" value="ECO:0007669"/>
    <property type="project" value="UniProtKB-KW"/>
</dbReference>
<sequence>LIDLSCQKHFNSASTFLHITSLPISTMALFGSGSNNASGNPQEVKTAIIKQLQQEAAMANARNLIGKVNEHCFDACIPAPGSSITPKEETCLSQCMEKYISFWNTASRTYVSRVSRESKRLGGAENLAMMATPTETSL</sequence>
<proteinExistence type="inferred from homology"/>
<comment type="function">
    <text evidence="12">Mitochondrial intermembrane chaperone that participates in the import and insertion of some multi-pass transmembrane proteins into the mitochondrial inner membrane. Also required for the transfer of beta-barrel precursors from the TOM complex to the sorting and assembly machinery (SAM complex) of the outer membrane. Acts as a chaperone-like protein that protects the hydrophobic precursors from aggregation and guide them through the mitochondrial intermembrane space. The TIM8-TIM13 complex is non essential and only mediates the import of few proteins, while the predominant TIM9-TIM10 70 kDa complex is crucial and mediates the import of much more proteins.</text>
</comment>
<protein>
    <recommendedName>
        <fullName evidence="14">Mitochondrial import inner membrane translocase subunit</fullName>
    </recommendedName>
</protein>
<evidence type="ECO:0000256" key="8">
    <source>
        <dbReference type="ARBA" id="ARBA00023010"/>
    </source>
</evidence>
<keyword evidence="9 14" id="KW-0496">Mitochondrion</keyword>
<dbReference type="GeneID" id="26813431"/>
<comment type="caution">
    <text evidence="16">The sequence shown here is derived from an EMBL/GenBank/DDBJ whole genome shotgun (WGS) entry which is preliminary data.</text>
</comment>
<dbReference type="STRING" id="1509407.A0A0L1IK82"/>
<evidence type="ECO:0000313" key="16">
    <source>
        <dbReference type="EMBL" id="KNG79964.1"/>
    </source>
</evidence>
<keyword evidence="6" id="KW-0862">Zinc</keyword>
<dbReference type="AlphaFoldDB" id="A0A0L1IK82"/>
<evidence type="ECO:0000256" key="10">
    <source>
        <dbReference type="ARBA" id="ARBA00023157"/>
    </source>
</evidence>
<evidence type="ECO:0000256" key="1">
    <source>
        <dbReference type="ARBA" id="ARBA00004137"/>
    </source>
</evidence>
<evidence type="ECO:0000256" key="12">
    <source>
        <dbReference type="ARBA" id="ARBA00025151"/>
    </source>
</evidence>
<evidence type="ECO:0000256" key="11">
    <source>
        <dbReference type="ARBA" id="ARBA00023186"/>
    </source>
</evidence>
<evidence type="ECO:0000256" key="5">
    <source>
        <dbReference type="ARBA" id="ARBA00022792"/>
    </source>
</evidence>
<evidence type="ECO:0000256" key="2">
    <source>
        <dbReference type="ARBA" id="ARBA00006720"/>
    </source>
</evidence>
<keyword evidence="11 14" id="KW-0143">Chaperone</keyword>
<keyword evidence="10 14" id="KW-1015">Disulfide bond</keyword>
<gene>
    <name evidence="16" type="ORF">ANOM_011627</name>
</gene>
<reference evidence="16 17" key="1">
    <citation type="submission" date="2014-06" db="EMBL/GenBank/DDBJ databases">
        <title>The Genome of the Aflatoxigenic Filamentous Fungus Aspergillus nomius.</title>
        <authorList>
            <person name="Moore M.G."/>
            <person name="Shannon B.M."/>
            <person name="Brian M.M."/>
        </authorList>
    </citation>
    <scope>NUCLEOTIDE SEQUENCE [LARGE SCALE GENOMIC DNA]</scope>
    <source>
        <strain evidence="16 17">NRRL 13137</strain>
    </source>
</reference>
<dbReference type="RefSeq" id="XP_015400887.1">
    <property type="nucleotide sequence ID" value="XM_015556883.1"/>
</dbReference>
<comment type="domain">
    <text evidence="14">The twin CX3C motif contains 4 conserved Cys residues that form 2 disulfide bonds in the mitochondrial intermembrane space.</text>
</comment>
<keyword evidence="17" id="KW-1185">Reference proteome</keyword>
<dbReference type="EMBL" id="JNOM01000771">
    <property type="protein sequence ID" value="KNG79964.1"/>
    <property type="molecule type" value="Genomic_DNA"/>
</dbReference>
<dbReference type="GO" id="GO:0042719">
    <property type="term" value="C:mitochondrial intermembrane space chaperone complex"/>
    <property type="evidence" value="ECO:0007669"/>
    <property type="project" value="UniProtKB-ARBA"/>
</dbReference>
<feature type="domain" description="Tim10-like" evidence="15">
    <location>
        <begin position="50"/>
        <end position="111"/>
    </location>
</feature>
<evidence type="ECO:0000256" key="14">
    <source>
        <dbReference type="RuleBase" id="RU367043"/>
    </source>
</evidence>